<dbReference type="EMBL" id="MIGZ01000067">
    <property type="protein sequence ID" value="ODQ93498.1"/>
    <property type="molecule type" value="Genomic_DNA"/>
</dbReference>
<sequence>MDAAAAGVELDEPELDVEPEVELELELELEPELELSVELDFSDEELLELLEEPLEELLLGSRLSVR</sequence>
<dbReference type="AlphaFoldDB" id="A0A1E3RUI2"/>
<evidence type="ECO:0000313" key="2">
    <source>
        <dbReference type="Proteomes" id="UP000094243"/>
    </source>
</evidence>
<proteinExistence type="predicted"/>
<gene>
    <name evidence="1" type="ORF">BHQ17_13200</name>
</gene>
<reference evidence="2" key="1">
    <citation type="submission" date="2016-09" db="EMBL/GenBank/DDBJ databases">
        <authorList>
            <person name="Greninger A.L."/>
            <person name="Jerome K.R."/>
            <person name="Mcnair B."/>
            <person name="Wallis C."/>
            <person name="Fang F."/>
        </authorList>
    </citation>
    <scope>NUCLEOTIDE SEQUENCE [LARGE SCALE GENOMIC DNA]</scope>
    <source>
        <strain evidence="2">M7</strain>
    </source>
</reference>
<keyword evidence="2" id="KW-1185">Reference proteome</keyword>
<accession>A0A1E3RUI2</accession>
<organism evidence="1 2">
    <name type="scientific">Mycolicibacterium holsaticum</name>
    <dbReference type="NCBI Taxonomy" id="152142"/>
    <lineage>
        <taxon>Bacteria</taxon>
        <taxon>Bacillati</taxon>
        <taxon>Actinomycetota</taxon>
        <taxon>Actinomycetes</taxon>
        <taxon>Mycobacteriales</taxon>
        <taxon>Mycobacteriaceae</taxon>
        <taxon>Mycolicibacterium</taxon>
    </lineage>
</organism>
<evidence type="ECO:0000313" key="1">
    <source>
        <dbReference type="EMBL" id="ODQ93498.1"/>
    </source>
</evidence>
<protein>
    <submittedName>
        <fullName evidence="1">Uncharacterized protein</fullName>
    </submittedName>
</protein>
<comment type="caution">
    <text evidence="1">The sequence shown here is derived from an EMBL/GenBank/DDBJ whole genome shotgun (WGS) entry which is preliminary data.</text>
</comment>
<name>A0A1E3RUI2_9MYCO</name>
<dbReference type="Proteomes" id="UP000094243">
    <property type="component" value="Unassembled WGS sequence"/>
</dbReference>